<reference evidence="4" key="2">
    <citation type="submission" date="2019-11" db="UniProtKB">
        <authorList>
            <consortium name="WormBaseParasite"/>
        </authorList>
    </citation>
    <scope>IDENTIFICATION</scope>
</reference>
<evidence type="ECO:0000313" key="3">
    <source>
        <dbReference type="Proteomes" id="UP000267029"/>
    </source>
</evidence>
<sequence length="79" mass="8195">MHAQSPGCWRSGIGHEPPSPKTGRPAARAVLQGTRGLSSRCAANEFGAAQQLPGNVQARKAWFNIGLEPGAVNIAADGF</sequence>
<organism evidence="2 3">
    <name type="scientific">Mesocestoides corti</name>
    <name type="common">Flatworm</name>
    <dbReference type="NCBI Taxonomy" id="53468"/>
    <lineage>
        <taxon>Eukaryota</taxon>
        <taxon>Metazoa</taxon>
        <taxon>Spiralia</taxon>
        <taxon>Lophotrochozoa</taxon>
        <taxon>Platyhelminthes</taxon>
        <taxon>Cestoda</taxon>
        <taxon>Eucestoda</taxon>
        <taxon>Cyclophyllidea</taxon>
        <taxon>Mesocestoididae</taxon>
        <taxon>Mesocestoides</taxon>
    </lineage>
</organism>
<keyword evidence="3" id="KW-1185">Reference proteome</keyword>
<gene>
    <name evidence="2" type="ORF">MCOS_LOCUS1092</name>
</gene>
<proteinExistence type="predicted"/>
<dbReference type="AlphaFoldDB" id="A0A0R3U3F3"/>
<dbReference type="EMBL" id="UXSR01000120">
    <property type="protein sequence ID" value="VDD75089.1"/>
    <property type="molecule type" value="Genomic_DNA"/>
</dbReference>
<name>A0A0R3U3F3_MESCO</name>
<evidence type="ECO:0000313" key="2">
    <source>
        <dbReference type="EMBL" id="VDD75089.1"/>
    </source>
</evidence>
<evidence type="ECO:0000313" key="4">
    <source>
        <dbReference type="WBParaSite" id="MCU_005155-RA"/>
    </source>
</evidence>
<dbReference type="Proteomes" id="UP000267029">
    <property type="component" value="Unassembled WGS sequence"/>
</dbReference>
<evidence type="ECO:0000256" key="1">
    <source>
        <dbReference type="SAM" id="MobiDB-lite"/>
    </source>
</evidence>
<accession>A0A0R3U3F3</accession>
<reference evidence="2 3" key="1">
    <citation type="submission" date="2018-10" db="EMBL/GenBank/DDBJ databases">
        <authorList>
            <consortium name="Pathogen Informatics"/>
        </authorList>
    </citation>
    <scope>NUCLEOTIDE SEQUENCE [LARGE SCALE GENOMIC DNA]</scope>
</reference>
<feature type="region of interest" description="Disordered" evidence="1">
    <location>
        <begin position="1"/>
        <end position="26"/>
    </location>
</feature>
<protein>
    <submittedName>
        <fullName evidence="4">Transposase</fullName>
    </submittedName>
</protein>
<dbReference type="WBParaSite" id="MCU_005155-RA">
    <property type="protein sequence ID" value="MCU_005155-RA"/>
    <property type="gene ID" value="MCU_005155"/>
</dbReference>